<proteinExistence type="predicted"/>
<feature type="chain" id="PRO_5019215742" evidence="1">
    <location>
        <begin position="28"/>
        <end position="183"/>
    </location>
</feature>
<evidence type="ECO:0000313" key="3">
    <source>
        <dbReference type="Proteomes" id="UP000288012"/>
    </source>
</evidence>
<organism evidence="2 3">
    <name type="scientific">Legionella septentrionalis</name>
    <dbReference type="NCBI Taxonomy" id="2498109"/>
    <lineage>
        <taxon>Bacteria</taxon>
        <taxon>Pseudomonadati</taxon>
        <taxon>Pseudomonadota</taxon>
        <taxon>Gammaproteobacteria</taxon>
        <taxon>Legionellales</taxon>
        <taxon>Legionellaceae</taxon>
        <taxon>Legionella</taxon>
    </lineage>
</organism>
<feature type="signal peptide" evidence="1">
    <location>
        <begin position="1"/>
        <end position="27"/>
    </location>
</feature>
<keyword evidence="3" id="KW-1185">Reference proteome</keyword>
<sequence length="183" mass="20639">MKKIKTIMRKATLPLLLCVCGISLAQAAAPSAPKKEKPNEERQNPLGCRDVGYQFELKVLELLPEAAGERNSLYFILNKLDKPINLYQMRSNDSARSMYLNHVIQGNQWAVLSTCEKNLKYICTVNEGKSPYGKIVDCGESLQVCEYARVRFGLNNRGNYWVVKSTNRSGAVREVVHYGIIPQ</sequence>
<gene>
    <name evidence="2" type="ORF">EKM59_01370</name>
</gene>
<evidence type="ECO:0000256" key="1">
    <source>
        <dbReference type="SAM" id="SignalP"/>
    </source>
</evidence>
<protein>
    <submittedName>
        <fullName evidence="2">Endopeptidase IV</fullName>
    </submittedName>
</protein>
<dbReference type="RefSeq" id="WP_126954072.1">
    <property type="nucleotide sequence ID" value="NZ_RZGR01000003.1"/>
</dbReference>
<dbReference type="OrthoDB" id="5644080at2"/>
<reference evidence="2 3" key="1">
    <citation type="submission" date="2018-12" db="EMBL/GenBank/DDBJ databases">
        <title>Legionella sp,whole genome shotgun sequence.</title>
        <authorList>
            <person name="Wu H."/>
        </authorList>
    </citation>
    <scope>NUCLEOTIDE SEQUENCE [LARGE SCALE GENOMIC DNA]</scope>
    <source>
        <strain evidence="3">km714</strain>
    </source>
</reference>
<keyword evidence="1" id="KW-0732">Signal</keyword>
<accession>A0A433JLU4</accession>
<dbReference type="AlphaFoldDB" id="A0A433JLU4"/>
<dbReference type="EMBL" id="RZGR01000003">
    <property type="protein sequence ID" value="RUQ90746.1"/>
    <property type="molecule type" value="Genomic_DNA"/>
</dbReference>
<name>A0A433JLU4_9GAMM</name>
<comment type="caution">
    <text evidence="2">The sequence shown here is derived from an EMBL/GenBank/DDBJ whole genome shotgun (WGS) entry which is preliminary data.</text>
</comment>
<evidence type="ECO:0000313" key="2">
    <source>
        <dbReference type="EMBL" id="RUQ90746.1"/>
    </source>
</evidence>
<dbReference type="Proteomes" id="UP000288012">
    <property type="component" value="Unassembled WGS sequence"/>
</dbReference>